<feature type="region of interest" description="Disordered" evidence="1">
    <location>
        <begin position="657"/>
        <end position="715"/>
    </location>
</feature>
<dbReference type="EMBL" id="CAXAMN010021295">
    <property type="protein sequence ID" value="CAK9057659.1"/>
    <property type="molecule type" value="Genomic_DNA"/>
</dbReference>
<feature type="compositionally biased region" description="Basic and acidic residues" evidence="1">
    <location>
        <begin position="246"/>
        <end position="258"/>
    </location>
</feature>
<feature type="compositionally biased region" description="Basic residues" evidence="1">
    <location>
        <begin position="473"/>
        <end position="483"/>
    </location>
</feature>
<feature type="compositionally biased region" description="Basic and acidic residues" evidence="1">
    <location>
        <begin position="675"/>
        <end position="715"/>
    </location>
</feature>
<comment type="caution">
    <text evidence="2">The sequence shown here is derived from an EMBL/GenBank/DDBJ whole genome shotgun (WGS) entry which is preliminary data.</text>
</comment>
<reference evidence="2 4" key="1">
    <citation type="submission" date="2024-02" db="EMBL/GenBank/DDBJ databases">
        <authorList>
            <person name="Chen Y."/>
            <person name="Shah S."/>
            <person name="Dougan E. K."/>
            <person name="Thang M."/>
            <person name="Chan C."/>
        </authorList>
    </citation>
    <scope>NUCLEOTIDE SEQUENCE [LARGE SCALE GENOMIC DNA]</scope>
</reference>
<keyword evidence="4" id="KW-1185">Reference proteome</keyword>
<evidence type="ECO:0000313" key="4">
    <source>
        <dbReference type="Proteomes" id="UP001642484"/>
    </source>
</evidence>
<accession>A0ABP0N1C8</accession>
<feature type="compositionally biased region" description="Gly residues" evidence="1">
    <location>
        <begin position="75"/>
        <end position="86"/>
    </location>
</feature>
<evidence type="ECO:0000313" key="2">
    <source>
        <dbReference type="EMBL" id="CAK9057556.1"/>
    </source>
</evidence>
<organism evidence="2 4">
    <name type="scientific">Durusdinium trenchii</name>
    <dbReference type="NCBI Taxonomy" id="1381693"/>
    <lineage>
        <taxon>Eukaryota</taxon>
        <taxon>Sar</taxon>
        <taxon>Alveolata</taxon>
        <taxon>Dinophyceae</taxon>
        <taxon>Suessiales</taxon>
        <taxon>Symbiodiniaceae</taxon>
        <taxon>Durusdinium</taxon>
    </lineage>
</organism>
<feature type="compositionally biased region" description="Low complexity" evidence="1">
    <location>
        <begin position="87"/>
        <end position="105"/>
    </location>
</feature>
<dbReference type="Proteomes" id="UP001642484">
    <property type="component" value="Unassembled WGS sequence"/>
</dbReference>
<evidence type="ECO:0000313" key="3">
    <source>
        <dbReference type="EMBL" id="CAK9057659.1"/>
    </source>
</evidence>
<evidence type="ECO:0000256" key="1">
    <source>
        <dbReference type="SAM" id="MobiDB-lite"/>
    </source>
</evidence>
<proteinExistence type="predicted"/>
<dbReference type="EMBL" id="CAXAMN010021284">
    <property type="protein sequence ID" value="CAK9057556.1"/>
    <property type="molecule type" value="Genomic_DNA"/>
</dbReference>
<gene>
    <name evidence="2" type="ORF">CCMP2556_LOCUS28399</name>
    <name evidence="3" type="ORF">CCMP2556_LOCUS28440</name>
</gene>
<name>A0ABP0N1C8_9DINO</name>
<sequence>MDRKLAHDYSTCGCRCCAILGKLSGFLLRAGTREEVRLFAAPILEAVYTQVLEKALSQPEVAGPPPGTSREASGSGSGAAAPGGAGEASPGKAGAPAPEATRAAESPPPEKEEGGTSSKGRGLPPLARLRKRDRRDGEGPFVETKVKEEQPVDKKEPSRTLRRSDPTRRERKREAISPEDRRRVVKKIVRERDQESEAGHGGRGAGHEGETGGGEKRHRPRALPLVQTYSRKEARDREIAEEETEERPKDRPKPREPEGPPPGFGRGRWSGNSWGDGSKPKKKKSKGKKHVLRNQDYWRSWRERQRGEIEEPWVTAEEVTLAQMEGWAQMRVQGEYWEEAVDCTVEMIELKASRGDRELLAKAVGTSSEALLRYISGVPEKSVRLHLCGRRCDRRTWEDGLIHVTQVKQHRSGEVAWEKNLETSRAEAERDELERVRLEAAARGKGRGLPAGPRPDAEKDHAPGESGDSEERKKKKKKKKKAKLRIEAVKDHTIIFKNTGMDADPMKRKRFRSAVSEGEDYFGELFTPQTSTQRMWERLPGVLTAQLLQDAQRSMLLQMGSMASTSGQLQPLTSQYVRQQMGASMSPVIYREAIHWAATLDLMVQGKVASACDVMSQRLKSLEALAKGMKVDLIKQLELIQVDNYGLASSSELHQAGRTAHEENKIYGKATGRVPEYRDRFREKGKVKGEKGETKDKDREKEKGKKDKGEGKKKH</sequence>
<feature type="compositionally biased region" description="Basic residues" evidence="1">
    <location>
        <begin position="280"/>
        <end position="291"/>
    </location>
</feature>
<feature type="region of interest" description="Disordered" evidence="1">
    <location>
        <begin position="440"/>
        <end position="484"/>
    </location>
</feature>
<feature type="region of interest" description="Disordered" evidence="1">
    <location>
        <begin position="58"/>
        <end position="291"/>
    </location>
</feature>
<protein>
    <submittedName>
        <fullName evidence="2">Uncharacterized protein</fullName>
    </submittedName>
</protein>
<feature type="compositionally biased region" description="Basic and acidic residues" evidence="1">
    <location>
        <begin position="134"/>
        <end position="215"/>
    </location>
</feature>